<dbReference type="OrthoDB" id="9790710at2"/>
<dbReference type="STRING" id="1280946.HY29_07890"/>
<evidence type="ECO:0000259" key="1">
    <source>
        <dbReference type="Pfam" id="PF00534"/>
    </source>
</evidence>
<dbReference type="RefSeq" id="WP_051601039.1">
    <property type="nucleotide sequence ID" value="NZ_AWFF01000002.1"/>
</dbReference>
<reference evidence="3 4" key="1">
    <citation type="journal article" date="2014" name="Antonie Van Leeuwenhoek">
        <title>Hyphomonas beringensis sp. nov. and Hyphomonas chukchiensis sp. nov., isolated from surface seawater of the Bering Sea and Chukchi Sea.</title>
        <authorList>
            <person name="Li C."/>
            <person name="Lai Q."/>
            <person name="Li G."/>
            <person name="Dong C."/>
            <person name="Wang J."/>
            <person name="Liao Y."/>
            <person name="Shao Z."/>
        </authorList>
    </citation>
    <scope>NUCLEOTIDE SEQUENCE [LARGE SCALE GENOMIC DNA]</scope>
    <source>
        <strain evidence="3 4">25B14_1</strain>
    </source>
</reference>
<dbReference type="Proteomes" id="UP000027037">
    <property type="component" value="Unassembled WGS sequence"/>
</dbReference>
<name>A0A062UFG4_9PROT</name>
<dbReference type="GO" id="GO:0016757">
    <property type="term" value="F:glycosyltransferase activity"/>
    <property type="evidence" value="ECO:0007669"/>
    <property type="project" value="InterPro"/>
</dbReference>
<comment type="caution">
    <text evidence="3">The sequence shown here is derived from an EMBL/GenBank/DDBJ whole genome shotgun (WGS) entry which is preliminary data.</text>
</comment>
<evidence type="ECO:0000313" key="4">
    <source>
        <dbReference type="Proteomes" id="UP000027037"/>
    </source>
</evidence>
<dbReference type="InterPro" id="IPR001296">
    <property type="entry name" value="Glyco_trans_1"/>
</dbReference>
<dbReference type="Pfam" id="PF13579">
    <property type="entry name" value="Glyco_trans_4_4"/>
    <property type="match status" value="1"/>
</dbReference>
<dbReference type="Pfam" id="PF00534">
    <property type="entry name" value="Glycos_transf_1"/>
    <property type="match status" value="1"/>
</dbReference>
<dbReference type="eggNOG" id="COG0438">
    <property type="taxonomic scope" value="Bacteria"/>
</dbReference>
<proteinExistence type="predicted"/>
<dbReference type="SUPFAM" id="SSF53756">
    <property type="entry name" value="UDP-Glycosyltransferase/glycogen phosphorylase"/>
    <property type="match status" value="1"/>
</dbReference>
<dbReference type="AlphaFoldDB" id="A0A062UFG4"/>
<feature type="domain" description="Glycosyltransferase subfamily 4-like N-terminal" evidence="2">
    <location>
        <begin position="15"/>
        <end position="154"/>
    </location>
</feature>
<dbReference type="InterPro" id="IPR028098">
    <property type="entry name" value="Glyco_trans_4-like_N"/>
</dbReference>
<gene>
    <name evidence="3" type="ORF">HY29_07890</name>
</gene>
<dbReference type="PANTHER" id="PTHR45947">
    <property type="entry name" value="SULFOQUINOVOSYL TRANSFERASE SQD2"/>
    <property type="match status" value="1"/>
</dbReference>
<evidence type="ECO:0000313" key="3">
    <source>
        <dbReference type="EMBL" id="KCZ57057.1"/>
    </source>
</evidence>
<dbReference type="Gene3D" id="3.40.50.2000">
    <property type="entry name" value="Glycogen Phosphorylase B"/>
    <property type="match status" value="2"/>
</dbReference>
<accession>A0A062UFG4</accession>
<sequence>MRILIVLNYFYPYVSGVSEYARSLAEDLAEEHEVTVLTGQHESDLPKQEVVDGYTIVRAPILFRLDKGYLSPGLLKEFRRLQKQADVVNLHLPMLESSLLAALTSKPLALTYQCDMAYEGSLLSKLAVWGVRRSCAMALKQADQVATLSLDYAESSPFLRPHTAKTVEVWPPNRFGKRALKSVDSLPDEPGSVAPGEIRIGFVGRFVKEKGIDVLLDSITHLSDLPVKLMLVGDFAGVAGGSIYDEVKSKIDGLGNRVELLGKLDDDALEAFYGNIDILALPSVNRFEAFGMVQVEAMGFGAIPVASDMPGVRATVRTTGIGFLAKPGDAQALADAFRSAIEQRNTLSRKTVAERTLDMQARSFGEAYEAVFKAAQAAN</sequence>
<dbReference type="PATRIC" id="fig|1280946.3.peg.372"/>
<dbReference type="CDD" id="cd03801">
    <property type="entry name" value="GT4_PimA-like"/>
    <property type="match status" value="1"/>
</dbReference>
<protein>
    <recommendedName>
        <fullName evidence="5">Glycosyltransferase subfamily 4-like N-terminal domain-containing protein</fullName>
    </recommendedName>
</protein>
<dbReference type="PANTHER" id="PTHR45947:SF3">
    <property type="entry name" value="SULFOQUINOVOSYL TRANSFERASE SQD2"/>
    <property type="match status" value="1"/>
</dbReference>
<dbReference type="InterPro" id="IPR050194">
    <property type="entry name" value="Glycosyltransferase_grp1"/>
</dbReference>
<feature type="domain" description="Glycosyl transferase family 1" evidence="1">
    <location>
        <begin position="196"/>
        <end position="347"/>
    </location>
</feature>
<evidence type="ECO:0008006" key="5">
    <source>
        <dbReference type="Google" id="ProtNLM"/>
    </source>
</evidence>
<evidence type="ECO:0000259" key="2">
    <source>
        <dbReference type="Pfam" id="PF13579"/>
    </source>
</evidence>
<keyword evidence="4" id="KW-1185">Reference proteome</keyword>
<dbReference type="EMBL" id="AWFF01000002">
    <property type="protein sequence ID" value="KCZ57057.1"/>
    <property type="molecule type" value="Genomic_DNA"/>
</dbReference>
<organism evidence="3 4">
    <name type="scientific">Hyphomonas beringensis</name>
    <dbReference type="NCBI Taxonomy" id="1280946"/>
    <lineage>
        <taxon>Bacteria</taxon>
        <taxon>Pseudomonadati</taxon>
        <taxon>Pseudomonadota</taxon>
        <taxon>Alphaproteobacteria</taxon>
        <taxon>Hyphomonadales</taxon>
        <taxon>Hyphomonadaceae</taxon>
        <taxon>Hyphomonas</taxon>
    </lineage>
</organism>